<dbReference type="Pfam" id="PF04986">
    <property type="entry name" value="Y2_Tnp"/>
    <property type="match status" value="1"/>
</dbReference>
<sequence length="77" mass="8805">MGTAMTKGLYLAKQCTYGRARTCVRLCRYITRSGISEKRLAITTYGKVLYQLKSALHQLQRHHPNLLKLRLIAPESL</sequence>
<dbReference type="GO" id="GO:0003677">
    <property type="term" value="F:DNA binding"/>
    <property type="evidence" value="ECO:0007669"/>
    <property type="project" value="InterPro"/>
</dbReference>
<dbReference type="RefSeq" id="WP_368485819.1">
    <property type="nucleotide sequence ID" value="NZ_CP162515.1"/>
</dbReference>
<name>A0AB39AW64_9GAMM</name>
<dbReference type="EMBL" id="CP162515">
    <property type="protein sequence ID" value="XDH89728.1"/>
    <property type="molecule type" value="Genomic_DNA"/>
</dbReference>
<dbReference type="AlphaFoldDB" id="A0AB39AW64"/>
<gene>
    <name evidence="2" type="ORF">ABZP26_17550</name>
</gene>
<organism evidence="2">
    <name type="scientific">Pseudoalteromonas sp. SD03</name>
    <dbReference type="NCBI Taxonomy" id="3231719"/>
    <lineage>
        <taxon>Bacteria</taxon>
        <taxon>Pseudomonadati</taxon>
        <taxon>Pseudomonadota</taxon>
        <taxon>Gammaproteobacteria</taxon>
        <taxon>Alteromonadales</taxon>
        <taxon>Pseudoalteromonadaceae</taxon>
        <taxon>Pseudoalteromonas</taxon>
    </lineage>
</organism>
<accession>A0AB39AW64</accession>
<protein>
    <submittedName>
        <fullName evidence="2">Transposase</fullName>
    </submittedName>
</protein>
<dbReference type="GO" id="GO:0004803">
    <property type="term" value="F:transposase activity"/>
    <property type="evidence" value="ECO:0007669"/>
    <property type="project" value="InterPro"/>
</dbReference>
<proteinExistence type="predicted"/>
<dbReference type="InterPro" id="IPR007069">
    <property type="entry name" value="Transposase_32"/>
</dbReference>
<dbReference type="GO" id="GO:0006313">
    <property type="term" value="P:DNA transposition"/>
    <property type="evidence" value="ECO:0007669"/>
    <property type="project" value="InterPro"/>
</dbReference>
<evidence type="ECO:0000259" key="1">
    <source>
        <dbReference type="Pfam" id="PF04986"/>
    </source>
</evidence>
<reference evidence="2" key="1">
    <citation type="submission" date="2024-07" db="EMBL/GenBank/DDBJ databases">
        <authorList>
            <person name="Jiang Y."/>
            <person name="Qin Q."/>
        </authorList>
    </citation>
    <scope>NUCLEOTIDE SEQUENCE</scope>
    <source>
        <strain evidence="2">SD03</strain>
    </source>
</reference>
<feature type="domain" description="Transposase IS801/IS1294" evidence="1">
    <location>
        <begin position="13"/>
        <end position="57"/>
    </location>
</feature>
<evidence type="ECO:0000313" key="2">
    <source>
        <dbReference type="EMBL" id="XDH89728.1"/>
    </source>
</evidence>